<evidence type="ECO:0000313" key="1">
    <source>
        <dbReference type="EMBL" id="NBJ92893.1"/>
    </source>
</evidence>
<dbReference type="AlphaFoldDB" id="A0A9X5BFW0"/>
<gene>
    <name evidence="1" type="ORF">D5281_09850</name>
</gene>
<comment type="caution">
    <text evidence="1">The sequence shown here is derived from an EMBL/GenBank/DDBJ whole genome shotgun (WGS) entry which is preliminary data.</text>
</comment>
<organism evidence="1 2">
    <name type="scientific">Parablautia muri</name>
    <dbReference type="NCBI Taxonomy" id="2320879"/>
    <lineage>
        <taxon>Bacteria</taxon>
        <taxon>Bacillati</taxon>
        <taxon>Bacillota</taxon>
        <taxon>Clostridia</taxon>
        <taxon>Lachnospirales</taxon>
        <taxon>Lachnospiraceae</taxon>
        <taxon>Parablautia</taxon>
    </lineage>
</organism>
<name>A0A9X5BFW0_9FIRM</name>
<dbReference type="EMBL" id="QZDT01000013">
    <property type="protein sequence ID" value="NBJ92893.1"/>
    <property type="molecule type" value="Genomic_DNA"/>
</dbReference>
<dbReference type="RefSeq" id="WP_160559973.1">
    <property type="nucleotide sequence ID" value="NZ_QZDT01000013.1"/>
</dbReference>
<dbReference type="OrthoDB" id="2050841at2"/>
<sequence length="104" mass="12086">MEGNVNREGQKKIGALSPVNIPIQMICGMDTTGSITPIRFRFQTDEDSIETIHIQKVVSRDEKNYVGIREIRFICMALFSGLQRIMEIRYSVESQKWRIFQFLS</sequence>
<reference evidence="1" key="1">
    <citation type="submission" date="2018-09" db="EMBL/GenBank/DDBJ databases">
        <title>Murine metabolic-syndrome-specific gut microbial biobank.</title>
        <authorList>
            <person name="Liu C."/>
        </authorList>
    </citation>
    <scope>NUCLEOTIDE SEQUENCE</scope>
    <source>
        <strain evidence="1">D42-62</strain>
    </source>
</reference>
<dbReference type="Proteomes" id="UP001154420">
    <property type="component" value="Unassembled WGS sequence"/>
</dbReference>
<proteinExistence type="predicted"/>
<protein>
    <submittedName>
        <fullName evidence="1">Uncharacterized protein</fullName>
    </submittedName>
</protein>
<accession>A0A9X5BFW0</accession>
<keyword evidence="2" id="KW-1185">Reference proteome</keyword>
<evidence type="ECO:0000313" key="2">
    <source>
        <dbReference type="Proteomes" id="UP001154420"/>
    </source>
</evidence>